<evidence type="ECO:0000256" key="7">
    <source>
        <dbReference type="ARBA" id="ARBA00022697"/>
    </source>
</evidence>
<dbReference type="GO" id="GO:0016301">
    <property type="term" value="F:kinase activity"/>
    <property type="evidence" value="ECO:0007669"/>
    <property type="project" value="UniProtKB-KW"/>
</dbReference>
<keyword evidence="16" id="KW-0418">Kinase</keyword>
<dbReference type="Proteomes" id="UP000607435">
    <property type="component" value="Unassembled WGS sequence"/>
</dbReference>
<dbReference type="RefSeq" id="WP_186845103.1">
    <property type="nucleotide sequence ID" value="NZ_JACOME010000001.1"/>
</dbReference>
<dbReference type="EC" id="1.1.1.3" evidence="5 12"/>
<dbReference type="Pfam" id="PF03447">
    <property type="entry name" value="NAD_binding_3"/>
    <property type="match status" value="1"/>
</dbReference>
<dbReference type="Gene3D" id="3.30.360.10">
    <property type="entry name" value="Dihydrodipicolinate Reductase, domain 2"/>
    <property type="match status" value="1"/>
</dbReference>
<comment type="pathway">
    <text evidence="3 12">Amino-acid biosynthesis; L-methionine biosynthesis via de novo pathway; L-homoserine from L-aspartate: step 3/3.</text>
</comment>
<sequence>MTTVNLVIFGIGNVGSTLIDQIQEINHRLIEDQQLELQLSAIANSKKALFGNHTSKNWSADFKNVSTPYKIEEIIEHFNSNKLENRIAIDVTASETFVYNYELLINNGFHIISANKIANTLSFNFYKNLRNVLKRNHKKFLYETNVGAGLPIIETVRNLYQSGDNITKIRGVFSGSLSYIFNRFSEEQIPFNEILHTALEEGLTEPDPREDLSGKDVARKLLILARELGVKTELNDVKVESLVPQQLHEKTTLEQFIERSIELNPIFEKNKNSQSSGSVLRYLGELDIAKNSLEVKLVSEPKSSSLGQLKGSDTLFELYTEGYNQQPLVIQGAGAGNTVTARGVLSDVLKLSESLN</sequence>
<name>A0ABR6Y171_9FLAO</name>
<dbReference type="SUPFAM" id="SSF55347">
    <property type="entry name" value="Glyceraldehyde-3-phosphate dehydrogenase-like, C-terminal domain"/>
    <property type="match status" value="1"/>
</dbReference>
<dbReference type="InterPro" id="IPR036291">
    <property type="entry name" value="NAD(P)-bd_dom_sf"/>
</dbReference>
<dbReference type="PIRSF" id="PIRSF036497">
    <property type="entry name" value="HDH_short"/>
    <property type="match status" value="1"/>
</dbReference>
<protein>
    <recommendedName>
        <fullName evidence="5 12">Homoserine dehydrogenase</fullName>
        <ecNumber evidence="5 12">1.1.1.3</ecNumber>
    </recommendedName>
</protein>
<reference evidence="16 17" key="1">
    <citation type="submission" date="2020-08" db="EMBL/GenBank/DDBJ databases">
        <title>Winogradskyella ouciana sp. nov., isolated from the hadal seawater of the Mariana Trench.</title>
        <authorList>
            <person name="He X."/>
        </authorList>
    </citation>
    <scope>NUCLEOTIDE SEQUENCE [LARGE SCALE GENOMIC DNA]</scope>
    <source>
        <strain evidence="16 17">KCTC 22026</strain>
    </source>
</reference>
<evidence type="ECO:0000256" key="5">
    <source>
        <dbReference type="ARBA" id="ARBA00013213"/>
    </source>
</evidence>
<gene>
    <name evidence="16" type="ORF">H6H04_06500</name>
</gene>
<keyword evidence="8 12" id="KW-0521">NADP</keyword>
<dbReference type="InterPro" id="IPR011147">
    <property type="entry name" value="Bifunc_Aspkin/hSer_DH"/>
</dbReference>
<keyword evidence="16" id="KW-0808">Transferase</keyword>
<evidence type="ECO:0000313" key="17">
    <source>
        <dbReference type="Proteomes" id="UP000607435"/>
    </source>
</evidence>
<keyword evidence="17" id="KW-1185">Reference proteome</keyword>
<dbReference type="PANTHER" id="PTHR43070">
    <property type="match status" value="1"/>
</dbReference>
<dbReference type="EMBL" id="JACOME010000001">
    <property type="protein sequence ID" value="MBC3846020.1"/>
    <property type="molecule type" value="Genomic_DNA"/>
</dbReference>
<dbReference type="PROSITE" id="PS01042">
    <property type="entry name" value="HOMOSER_DHGENASE"/>
    <property type="match status" value="1"/>
</dbReference>
<keyword evidence="10 12" id="KW-0486">Methionine biosynthesis</keyword>
<evidence type="ECO:0000256" key="11">
    <source>
        <dbReference type="ARBA" id="ARBA00048841"/>
    </source>
</evidence>
<evidence type="ECO:0000256" key="8">
    <source>
        <dbReference type="ARBA" id="ARBA00022857"/>
    </source>
</evidence>
<keyword evidence="7 12" id="KW-0791">Threonine biosynthesis</keyword>
<keyword evidence="6 12" id="KW-0028">Amino-acid biosynthesis</keyword>
<evidence type="ECO:0000256" key="6">
    <source>
        <dbReference type="ARBA" id="ARBA00022605"/>
    </source>
</evidence>
<dbReference type="InterPro" id="IPR019811">
    <property type="entry name" value="HDH_CS"/>
</dbReference>
<evidence type="ECO:0000259" key="15">
    <source>
        <dbReference type="Pfam" id="PF03447"/>
    </source>
</evidence>
<comment type="cofactor">
    <cofactor evidence="1">
        <name>a metal cation</name>
        <dbReference type="ChEBI" id="CHEBI:25213"/>
    </cofactor>
</comment>
<evidence type="ECO:0000256" key="13">
    <source>
        <dbReference type="RuleBase" id="RU004171"/>
    </source>
</evidence>
<comment type="pathway">
    <text evidence="2 12">Amino-acid biosynthesis; L-threonine biosynthesis; L-threonine from L-aspartate: step 3/5.</text>
</comment>
<proteinExistence type="inferred from homology"/>
<keyword evidence="9 12" id="KW-0560">Oxidoreductase</keyword>
<evidence type="ECO:0000256" key="2">
    <source>
        <dbReference type="ARBA" id="ARBA00005056"/>
    </source>
</evidence>
<evidence type="ECO:0000313" key="16">
    <source>
        <dbReference type="EMBL" id="MBC3846020.1"/>
    </source>
</evidence>
<dbReference type="PANTHER" id="PTHR43070:SF5">
    <property type="entry name" value="HOMOSERINE DEHYDROGENASE"/>
    <property type="match status" value="1"/>
</dbReference>
<dbReference type="SUPFAM" id="SSF51735">
    <property type="entry name" value="NAD(P)-binding Rossmann-fold domains"/>
    <property type="match status" value="1"/>
</dbReference>
<evidence type="ECO:0000259" key="14">
    <source>
        <dbReference type="Pfam" id="PF00742"/>
    </source>
</evidence>
<dbReference type="Pfam" id="PF00742">
    <property type="entry name" value="Homoserine_dh"/>
    <property type="match status" value="1"/>
</dbReference>
<feature type="domain" description="Aspartate/homoserine dehydrogenase NAD-binding" evidence="15">
    <location>
        <begin position="10"/>
        <end position="143"/>
    </location>
</feature>
<comment type="caution">
    <text evidence="16">The sequence shown here is derived from an EMBL/GenBank/DDBJ whole genome shotgun (WGS) entry which is preliminary data.</text>
</comment>
<organism evidence="16 17">
    <name type="scientific">Winogradskyella echinorum</name>
    <dbReference type="NCBI Taxonomy" id="538189"/>
    <lineage>
        <taxon>Bacteria</taxon>
        <taxon>Pseudomonadati</taxon>
        <taxon>Bacteroidota</taxon>
        <taxon>Flavobacteriia</taxon>
        <taxon>Flavobacteriales</taxon>
        <taxon>Flavobacteriaceae</taxon>
        <taxon>Winogradskyella</taxon>
    </lineage>
</organism>
<evidence type="ECO:0000256" key="4">
    <source>
        <dbReference type="ARBA" id="ARBA00006753"/>
    </source>
</evidence>
<dbReference type="InterPro" id="IPR005106">
    <property type="entry name" value="Asp/hSer_DH_NAD-bd"/>
</dbReference>
<dbReference type="Gene3D" id="3.40.50.720">
    <property type="entry name" value="NAD(P)-binding Rossmann-like Domain"/>
    <property type="match status" value="1"/>
</dbReference>
<evidence type="ECO:0000256" key="12">
    <source>
        <dbReference type="RuleBase" id="RU000579"/>
    </source>
</evidence>
<evidence type="ECO:0000256" key="1">
    <source>
        <dbReference type="ARBA" id="ARBA00001920"/>
    </source>
</evidence>
<evidence type="ECO:0000256" key="9">
    <source>
        <dbReference type="ARBA" id="ARBA00023002"/>
    </source>
</evidence>
<comment type="similarity">
    <text evidence="4 13">Belongs to the homoserine dehydrogenase family.</text>
</comment>
<evidence type="ECO:0000256" key="3">
    <source>
        <dbReference type="ARBA" id="ARBA00005062"/>
    </source>
</evidence>
<dbReference type="InterPro" id="IPR001342">
    <property type="entry name" value="HDH_cat"/>
</dbReference>
<accession>A0ABR6Y171</accession>
<evidence type="ECO:0000256" key="10">
    <source>
        <dbReference type="ARBA" id="ARBA00023167"/>
    </source>
</evidence>
<feature type="domain" description="Homoserine dehydrogenase catalytic" evidence="14">
    <location>
        <begin position="151"/>
        <end position="349"/>
    </location>
</feature>
<dbReference type="InterPro" id="IPR022697">
    <property type="entry name" value="HDH_short"/>
</dbReference>
<comment type="catalytic activity">
    <reaction evidence="11">
        <text>L-homoserine + NADP(+) = L-aspartate 4-semialdehyde + NADPH + H(+)</text>
        <dbReference type="Rhea" id="RHEA:15761"/>
        <dbReference type="ChEBI" id="CHEBI:15378"/>
        <dbReference type="ChEBI" id="CHEBI:57476"/>
        <dbReference type="ChEBI" id="CHEBI:57783"/>
        <dbReference type="ChEBI" id="CHEBI:58349"/>
        <dbReference type="ChEBI" id="CHEBI:537519"/>
        <dbReference type="EC" id="1.1.1.3"/>
    </reaction>
    <physiologicalReaction direction="right-to-left" evidence="11">
        <dbReference type="Rhea" id="RHEA:15763"/>
    </physiologicalReaction>
</comment>